<evidence type="ECO:0000256" key="1">
    <source>
        <dbReference type="SAM" id="MobiDB-lite"/>
    </source>
</evidence>
<sequence length="128" mass="14053">MGLIAIVLLNDKIKRPVLPDLRNSVISGFCTWMALIPDVPKWIKEGKGKAEVVIATSIAASEVTFVASHSVSRLTLSSSEKHHPQPPSPLPILTSPSRRHRRSSPHHRYCPKNLIALPALAGYFAMLD</sequence>
<reference evidence="2 3" key="1">
    <citation type="journal article" date="2023" name="Plants (Basel)">
        <title>Bridging the Gap: Combining Genomics and Transcriptomics Approaches to Understand Stylosanthes scabra, an Orphan Legume from the Brazilian Caatinga.</title>
        <authorList>
            <person name="Ferreira-Neto J.R.C."/>
            <person name="da Silva M.D."/>
            <person name="Binneck E."/>
            <person name="de Melo N.F."/>
            <person name="da Silva R.H."/>
            <person name="de Melo A.L.T.M."/>
            <person name="Pandolfi V."/>
            <person name="Bustamante F.O."/>
            <person name="Brasileiro-Vidal A.C."/>
            <person name="Benko-Iseppon A.M."/>
        </authorList>
    </citation>
    <scope>NUCLEOTIDE SEQUENCE [LARGE SCALE GENOMIC DNA]</scope>
    <source>
        <tissue evidence="2">Leaves</tissue>
    </source>
</reference>
<dbReference type="EMBL" id="JASCZI010182224">
    <property type="protein sequence ID" value="MED6187383.1"/>
    <property type="molecule type" value="Genomic_DNA"/>
</dbReference>
<name>A0ABU6WTJ4_9FABA</name>
<feature type="region of interest" description="Disordered" evidence="1">
    <location>
        <begin position="76"/>
        <end position="107"/>
    </location>
</feature>
<proteinExistence type="predicted"/>
<evidence type="ECO:0000313" key="3">
    <source>
        <dbReference type="Proteomes" id="UP001341840"/>
    </source>
</evidence>
<gene>
    <name evidence="2" type="ORF">PIB30_075931</name>
</gene>
<accession>A0ABU6WTJ4</accession>
<protein>
    <submittedName>
        <fullName evidence="2">Uncharacterized protein</fullName>
    </submittedName>
</protein>
<keyword evidence="3" id="KW-1185">Reference proteome</keyword>
<comment type="caution">
    <text evidence="2">The sequence shown here is derived from an EMBL/GenBank/DDBJ whole genome shotgun (WGS) entry which is preliminary data.</text>
</comment>
<dbReference type="Proteomes" id="UP001341840">
    <property type="component" value="Unassembled WGS sequence"/>
</dbReference>
<feature type="compositionally biased region" description="Basic residues" evidence="1">
    <location>
        <begin position="97"/>
        <end position="107"/>
    </location>
</feature>
<organism evidence="2 3">
    <name type="scientific">Stylosanthes scabra</name>
    <dbReference type="NCBI Taxonomy" id="79078"/>
    <lineage>
        <taxon>Eukaryota</taxon>
        <taxon>Viridiplantae</taxon>
        <taxon>Streptophyta</taxon>
        <taxon>Embryophyta</taxon>
        <taxon>Tracheophyta</taxon>
        <taxon>Spermatophyta</taxon>
        <taxon>Magnoliopsida</taxon>
        <taxon>eudicotyledons</taxon>
        <taxon>Gunneridae</taxon>
        <taxon>Pentapetalae</taxon>
        <taxon>rosids</taxon>
        <taxon>fabids</taxon>
        <taxon>Fabales</taxon>
        <taxon>Fabaceae</taxon>
        <taxon>Papilionoideae</taxon>
        <taxon>50 kb inversion clade</taxon>
        <taxon>dalbergioids sensu lato</taxon>
        <taxon>Dalbergieae</taxon>
        <taxon>Pterocarpus clade</taxon>
        <taxon>Stylosanthes</taxon>
    </lineage>
</organism>
<evidence type="ECO:0000313" key="2">
    <source>
        <dbReference type="EMBL" id="MED6187383.1"/>
    </source>
</evidence>